<dbReference type="InterPro" id="IPR029044">
    <property type="entry name" value="Nucleotide-diphossugar_trans"/>
</dbReference>
<proteinExistence type="inferred from homology"/>
<comment type="subcellular location">
    <subcellularLocation>
        <location evidence="4 15">Endoplasmic reticulum</location>
    </subcellularLocation>
</comment>
<keyword evidence="18" id="KW-1185">Reference proteome</keyword>
<evidence type="ECO:0000256" key="14">
    <source>
        <dbReference type="ARBA" id="ARBA00023211"/>
    </source>
</evidence>
<dbReference type="InterPro" id="IPR001173">
    <property type="entry name" value="Glyco_trans_2-like"/>
</dbReference>
<dbReference type="EMBL" id="JAWQEG010004076">
    <property type="protein sequence ID" value="KAK3863103.1"/>
    <property type="molecule type" value="Genomic_DNA"/>
</dbReference>
<dbReference type="GO" id="GO:0006488">
    <property type="term" value="P:dolichol-linked oligosaccharide biosynthetic process"/>
    <property type="evidence" value="ECO:0007669"/>
    <property type="project" value="TreeGrafter"/>
</dbReference>
<reference evidence="17" key="1">
    <citation type="submission" date="2023-10" db="EMBL/GenBank/DDBJ databases">
        <title>Genome assemblies of two species of porcelain crab, Petrolisthes cinctipes and Petrolisthes manimaculis (Anomura: Porcellanidae).</title>
        <authorList>
            <person name="Angst P."/>
        </authorList>
    </citation>
    <scope>NUCLEOTIDE SEQUENCE</scope>
    <source>
        <strain evidence="17">PB745_01</strain>
        <tissue evidence="17">Gill</tissue>
    </source>
</reference>
<keyword evidence="9 15" id="KW-0328">Glycosyltransferase</keyword>
<comment type="catalytic activity">
    <reaction evidence="15">
        <text>a di-trans,poly-cis-dolichyl phosphate + GDP-alpha-D-mannose = a di-trans,poly-cis-dolichyl beta-D-mannosyl phosphate + GDP</text>
        <dbReference type="Rhea" id="RHEA:21184"/>
        <dbReference type="Rhea" id="RHEA-COMP:19498"/>
        <dbReference type="Rhea" id="RHEA-COMP:19501"/>
        <dbReference type="ChEBI" id="CHEBI:57527"/>
        <dbReference type="ChEBI" id="CHEBI:57683"/>
        <dbReference type="ChEBI" id="CHEBI:58189"/>
        <dbReference type="ChEBI" id="CHEBI:58211"/>
    </reaction>
</comment>
<keyword evidence="11" id="KW-0479">Metal-binding</keyword>
<dbReference type="InterPro" id="IPR039528">
    <property type="entry name" value="DPM1-like"/>
</dbReference>
<dbReference type="Pfam" id="PF00535">
    <property type="entry name" value="Glycos_transf_2"/>
    <property type="match status" value="1"/>
</dbReference>
<comment type="similarity">
    <text evidence="6 15">Belongs to the glycosyltransferase 2 family.</text>
</comment>
<dbReference type="GO" id="GO:0004582">
    <property type="term" value="F:dolichyl-phosphate beta-D-mannosyltransferase activity"/>
    <property type="evidence" value="ECO:0007669"/>
    <property type="project" value="UniProtKB-UniRule"/>
</dbReference>
<keyword evidence="12 15" id="KW-0256">Endoplasmic reticulum</keyword>
<dbReference type="GO" id="GO:0046872">
    <property type="term" value="F:metal ion binding"/>
    <property type="evidence" value="ECO:0007669"/>
    <property type="project" value="UniProtKB-KW"/>
</dbReference>
<dbReference type="FunFam" id="3.90.550.10:FF:000036">
    <property type="entry name" value="Dolichol-phosphate mannosyltransferase subunit 1"/>
    <property type="match status" value="1"/>
</dbReference>
<comment type="caution">
    <text evidence="17">The sequence shown here is derived from an EMBL/GenBank/DDBJ whole genome shotgun (WGS) entry which is preliminary data.</text>
</comment>
<comment type="function">
    <text evidence="15">Transfers mannose from GDP-mannose to dolichol monophosphate to form dolichol phosphate mannose (Dol-P-Man) which is the mannosyl donor in pathways leading to N-glycosylation, glycosyl phosphatidylinositol membrane anchoring, and O-mannosylation of proteins.</text>
</comment>
<dbReference type="CDD" id="cd06442">
    <property type="entry name" value="DPM1_like"/>
    <property type="match status" value="1"/>
</dbReference>
<evidence type="ECO:0000256" key="11">
    <source>
        <dbReference type="ARBA" id="ARBA00022723"/>
    </source>
</evidence>
<dbReference type="PANTHER" id="PTHR43398:SF1">
    <property type="entry name" value="DOLICHOL-PHOSPHATE MANNOSYLTRANSFERASE SUBUNIT 1"/>
    <property type="match status" value="1"/>
</dbReference>
<protein>
    <recommendedName>
        <fullName evidence="8 15">Dolichol-phosphate mannosyltransferase subunit 1</fullName>
        <ecNumber evidence="7 15">2.4.1.83</ecNumber>
    </recommendedName>
</protein>
<evidence type="ECO:0000256" key="9">
    <source>
        <dbReference type="ARBA" id="ARBA00022676"/>
    </source>
</evidence>
<dbReference type="GO" id="GO:0006506">
    <property type="term" value="P:GPI anchor biosynthetic process"/>
    <property type="evidence" value="ECO:0007669"/>
    <property type="project" value="TreeGrafter"/>
</dbReference>
<dbReference type="AlphaFoldDB" id="A0AAE1EXX4"/>
<evidence type="ECO:0000256" key="10">
    <source>
        <dbReference type="ARBA" id="ARBA00022679"/>
    </source>
</evidence>
<keyword evidence="13" id="KW-0460">Magnesium</keyword>
<evidence type="ECO:0000256" key="2">
    <source>
        <dbReference type="ARBA" id="ARBA00001936"/>
    </source>
</evidence>
<comment type="cofactor">
    <cofactor evidence="3">
        <name>Mg(2+)</name>
        <dbReference type="ChEBI" id="CHEBI:18420"/>
    </cofactor>
</comment>
<accession>A0AAE1EXX4</accession>
<comment type="cofactor">
    <cofactor evidence="2">
        <name>Mn(2+)</name>
        <dbReference type="ChEBI" id="CHEBI:29035"/>
    </cofactor>
</comment>
<evidence type="ECO:0000313" key="17">
    <source>
        <dbReference type="EMBL" id="KAK3863103.1"/>
    </source>
</evidence>
<gene>
    <name evidence="17" type="ORF">Pcinc_031087</name>
</gene>
<name>A0AAE1EXX4_PETCI</name>
<comment type="cofactor">
    <cofactor evidence="1">
        <name>Ca(2+)</name>
        <dbReference type="ChEBI" id="CHEBI:29108"/>
    </cofactor>
</comment>
<dbReference type="GO" id="GO:0005789">
    <property type="term" value="C:endoplasmic reticulum membrane"/>
    <property type="evidence" value="ECO:0007669"/>
    <property type="project" value="TreeGrafter"/>
</dbReference>
<dbReference type="Gene3D" id="3.90.550.10">
    <property type="entry name" value="Spore Coat Polysaccharide Biosynthesis Protein SpsA, Chain A"/>
    <property type="match status" value="1"/>
</dbReference>
<dbReference type="Proteomes" id="UP001286313">
    <property type="component" value="Unassembled WGS sequence"/>
</dbReference>
<evidence type="ECO:0000256" key="6">
    <source>
        <dbReference type="ARBA" id="ARBA00006739"/>
    </source>
</evidence>
<keyword evidence="14" id="KW-0464">Manganese</keyword>
<evidence type="ECO:0000256" key="7">
    <source>
        <dbReference type="ARBA" id="ARBA00012704"/>
    </source>
</evidence>
<evidence type="ECO:0000256" key="3">
    <source>
        <dbReference type="ARBA" id="ARBA00001946"/>
    </source>
</evidence>
<keyword evidence="10 15" id="KW-0808">Transferase</keyword>
<evidence type="ECO:0000256" key="12">
    <source>
        <dbReference type="ARBA" id="ARBA00022824"/>
    </source>
</evidence>
<comment type="pathway">
    <text evidence="5 15">Protein modification; protein glycosylation.</text>
</comment>
<dbReference type="PANTHER" id="PTHR43398">
    <property type="entry name" value="DOLICHOL-PHOSPHATE MANNOSYLTRANSFERASE SUBUNIT 1"/>
    <property type="match status" value="1"/>
</dbReference>
<sequence>MAGDKYSVLLPTYNERENLPIIIWLLCKYLGESNLDYEIIVIDDGSPDGTLEVAKQLQEVYGQDKIVLRPRAKKLGLGTAYIHGIKHATGNFVIIMDADLSHHPKFIPEFIKKQKEGNFDLVSGTRYIGDGGVYGWDLKRKIISRTANYLTQILLRPGASDLTGSFRLFRKEPLQNIVEACVSKGYVFQMEIIIRARQFGYTIGEVPIKFVDRVYGESKLGGSEVIGFAKGLLYLFATT</sequence>
<evidence type="ECO:0000256" key="1">
    <source>
        <dbReference type="ARBA" id="ARBA00001913"/>
    </source>
</evidence>
<dbReference type="GO" id="GO:0035269">
    <property type="term" value="P:protein O-linked glycosylation via mannose"/>
    <property type="evidence" value="ECO:0007669"/>
    <property type="project" value="TreeGrafter"/>
</dbReference>
<evidence type="ECO:0000256" key="8">
    <source>
        <dbReference type="ARBA" id="ARBA00014858"/>
    </source>
</evidence>
<dbReference type="EC" id="2.4.1.83" evidence="7 15"/>
<evidence type="ECO:0000256" key="13">
    <source>
        <dbReference type="ARBA" id="ARBA00022842"/>
    </source>
</evidence>
<dbReference type="SUPFAM" id="SSF53448">
    <property type="entry name" value="Nucleotide-diphospho-sugar transferases"/>
    <property type="match status" value="1"/>
</dbReference>
<comment type="subunit">
    <text evidence="15">Component of the dolichol-phosphate mannose (DPM) synthase complex.</text>
</comment>
<evidence type="ECO:0000256" key="5">
    <source>
        <dbReference type="ARBA" id="ARBA00004922"/>
    </source>
</evidence>
<evidence type="ECO:0000259" key="16">
    <source>
        <dbReference type="Pfam" id="PF00535"/>
    </source>
</evidence>
<organism evidence="17 18">
    <name type="scientific">Petrolisthes cinctipes</name>
    <name type="common">Flat porcelain crab</name>
    <dbReference type="NCBI Taxonomy" id="88211"/>
    <lineage>
        <taxon>Eukaryota</taxon>
        <taxon>Metazoa</taxon>
        <taxon>Ecdysozoa</taxon>
        <taxon>Arthropoda</taxon>
        <taxon>Crustacea</taxon>
        <taxon>Multicrustacea</taxon>
        <taxon>Malacostraca</taxon>
        <taxon>Eumalacostraca</taxon>
        <taxon>Eucarida</taxon>
        <taxon>Decapoda</taxon>
        <taxon>Pleocyemata</taxon>
        <taxon>Anomura</taxon>
        <taxon>Galatheoidea</taxon>
        <taxon>Porcellanidae</taxon>
        <taxon>Petrolisthes</taxon>
    </lineage>
</organism>
<evidence type="ECO:0000256" key="15">
    <source>
        <dbReference type="RuleBase" id="RU365083"/>
    </source>
</evidence>
<evidence type="ECO:0000256" key="4">
    <source>
        <dbReference type="ARBA" id="ARBA00004240"/>
    </source>
</evidence>
<evidence type="ECO:0000313" key="18">
    <source>
        <dbReference type="Proteomes" id="UP001286313"/>
    </source>
</evidence>
<feature type="domain" description="Glycosyltransferase 2-like" evidence="16">
    <location>
        <begin position="7"/>
        <end position="177"/>
    </location>
</feature>